<comment type="caution">
    <text evidence="2">The sequence shown here is derived from an EMBL/GenBank/DDBJ whole genome shotgun (WGS) entry which is preliminary data.</text>
</comment>
<organism evidence="2 3">
    <name type="scientific">Paragonimus skrjabini miyazakii</name>
    <dbReference type="NCBI Taxonomy" id="59628"/>
    <lineage>
        <taxon>Eukaryota</taxon>
        <taxon>Metazoa</taxon>
        <taxon>Spiralia</taxon>
        <taxon>Lophotrochozoa</taxon>
        <taxon>Platyhelminthes</taxon>
        <taxon>Trematoda</taxon>
        <taxon>Digenea</taxon>
        <taxon>Plagiorchiida</taxon>
        <taxon>Troglotremata</taxon>
        <taxon>Troglotrematidae</taxon>
        <taxon>Paragonimus</taxon>
    </lineage>
</organism>
<evidence type="ECO:0000313" key="3">
    <source>
        <dbReference type="Proteomes" id="UP000822476"/>
    </source>
</evidence>
<dbReference type="AlphaFoldDB" id="A0A8S9Z8F6"/>
<feature type="compositionally biased region" description="Basic and acidic residues" evidence="1">
    <location>
        <begin position="65"/>
        <end position="79"/>
    </location>
</feature>
<dbReference type="Proteomes" id="UP000822476">
    <property type="component" value="Unassembled WGS sequence"/>
</dbReference>
<keyword evidence="3" id="KW-1185">Reference proteome</keyword>
<protein>
    <submittedName>
        <fullName evidence="2">Uncharacterized protein</fullName>
    </submittedName>
</protein>
<name>A0A8S9Z8F6_9TREM</name>
<evidence type="ECO:0000313" key="2">
    <source>
        <dbReference type="EMBL" id="KAF7262000.1"/>
    </source>
</evidence>
<proteinExistence type="predicted"/>
<sequence length="79" mass="8907">MGSNHEIQLPLNILKSNPLNSAREHLRFNSVCKVNSWLDRPVQCFPDQRGDKNALTSSRPVPTGGKREVQEHAASERRS</sequence>
<reference evidence="2" key="1">
    <citation type="submission" date="2019-07" db="EMBL/GenBank/DDBJ databases">
        <title>Annotation for the trematode Paragonimus miyazaki's.</title>
        <authorList>
            <person name="Choi Y.-J."/>
        </authorList>
    </citation>
    <scope>NUCLEOTIDE SEQUENCE</scope>
    <source>
        <strain evidence="2">Japan</strain>
    </source>
</reference>
<dbReference type="EMBL" id="JTDE01000199">
    <property type="protein sequence ID" value="KAF7262000.1"/>
    <property type="molecule type" value="Genomic_DNA"/>
</dbReference>
<gene>
    <name evidence="2" type="ORF">EG68_00696</name>
</gene>
<feature type="region of interest" description="Disordered" evidence="1">
    <location>
        <begin position="45"/>
        <end position="79"/>
    </location>
</feature>
<evidence type="ECO:0000256" key="1">
    <source>
        <dbReference type="SAM" id="MobiDB-lite"/>
    </source>
</evidence>
<accession>A0A8S9Z8F6</accession>